<accession>A0A328U6N3</accession>
<comment type="caution">
    <text evidence="2">The sequence shown here is derived from an EMBL/GenBank/DDBJ whole genome shotgun (WGS) entry which is preliminary data.</text>
</comment>
<evidence type="ECO:0000259" key="1">
    <source>
        <dbReference type="PROSITE" id="PS51186"/>
    </source>
</evidence>
<dbReference type="InterPro" id="IPR016181">
    <property type="entry name" value="Acyl_CoA_acyltransferase"/>
</dbReference>
<reference evidence="2 3" key="1">
    <citation type="submission" date="2018-06" db="EMBL/GenBank/DDBJ databases">
        <title>Paenibacillus montanisoli sp. nov., isolated from mountain area soil.</title>
        <authorList>
            <person name="Wu M."/>
        </authorList>
    </citation>
    <scope>NUCLEOTIDE SEQUENCE [LARGE SCALE GENOMIC DNA]</scope>
    <source>
        <strain evidence="2 3">RA17</strain>
    </source>
</reference>
<dbReference type="OrthoDB" id="9811121at2"/>
<dbReference type="AlphaFoldDB" id="A0A328U6N3"/>
<dbReference type="InterPro" id="IPR000182">
    <property type="entry name" value="GNAT_dom"/>
</dbReference>
<dbReference type="Proteomes" id="UP000249260">
    <property type="component" value="Unassembled WGS sequence"/>
</dbReference>
<name>A0A328U6N3_9BACL</name>
<dbReference type="GO" id="GO:0016747">
    <property type="term" value="F:acyltransferase activity, transferring groups other than amino-acyl groups"/>
    <property type="evidence" value="ECO:0007669"/>
    <property type="project" value="InterPro"/>
</dbReference>
<dbReference type="SUPFAM" id="SSF55729">
    <property type="entry name" value="Acyl-CoA N-acyltransferases (Nat)"/>
    <property type="match status" value="1"/>
</dbReference>
<protein>
    <submittedName>
        <fullName evidence="2">GNAT family N-acetyltransferase</fullName>
    </submittedName>
</protein>
<dbReference type="Gene3D" id="3.40.630.30">
    <property type="match status" value="1"/>
</dbReference>
<dbReference type="EMBL" id="QLUW01000001">
    <property type="protein sequence ID" value="RAP78229.1"/>
    <property type="molecule type" value="Genomic_DNA"/>
</dbReference>
<organism evidence="2 3">
    <name type="scientific">Paenibacillus montanisoli</name>
    <dbReference type="NCBI Taxonomy" id="2081970"/>
    <lineage>
        <taxon>Bacteria</taxon>
        <taxon>Bacillati</taxon>
        <taxon>Bacillota</taxon>
        <taxon>Bacilli</taxon>
        <taxon>Bacillales</taxon>
        <taxon>Paenibacillaceae</taxon>
        <taxon>Paenibacillus</taxon>
    </lineage>
</organism>
<keyword evidence="2" id="KW-0808">Transferase</keyword>
<gene>
    <name evidence="2" type="ORF">DL346_07315</name>
</gene>
<keyword evidence="3" id="KW-1185">Reference proteome</keyword>
<evidence type="ECO:0000313" key="3">
    <source>
        <dbReference type="Proteomes" id="UP000249260"/>
    </source>
</evidence>
<feature type="domain" description="N-acetyltransferase" evidence="1">
    <location>
        <begin position="17"/>
        <end position="218"/>
    </location>
</feature>
<sequence length="222" mass="25410">MVRKKLIVYLDRKPTEIVIRNYTLFDLEDMIAIQRASFPPPFPSELWWNEEQLREHVTRFPEGALCAEMEGRLIGSMTGLRVSDGQLEGSHTWEGITDRGYIRNHDPNGSTLYVVDVCVVPEMRKAGIGKWLMQSMYEVVVHLHLKRLLGGGRMPGYHRLAKTVSAEDYLTGVAIGEYNDPVISFLLRCGRMPVGVMPNYLEDEESCNNAALMEWKNPFYNE</sequence>
<dbReference type="Pfam" id="PF00583">
    <property type="entry name" value="Acetyltransf_1"/>
    <property type="match status" value="1"/>
</dbReference>
<evidence type="ECO:0000313" key="2">
    <source>
        <dbReference type="EMBL" id="RAP78229.1"/>
    </source>
</evidence>
<dbReference type="PROSITE" id="PS51186">
    <property type="entry name" value="GNAT"/>
    <property type="match status" value="1"/>
</dbReference>
<dbReference type="RefSeq" id="WP_112881352.1">
    <property type="nucleotide sequence ID" value="NZ_QLUW01000001.1"/>
</dbReference>
<dbReference type="CDD" id="cd04301">
    <property type="entry name" value="NAT_SF"/>
    <property type="match status" value="1"/>
</dbReference>
<proteinExistence type="predicted"/>